<accession>A0AAV5TJC7</accession>
<dbReference type="Pfam" id="PF25106">
    <property type="entry name" value="VWA_4"/>
    <property type="match status" value="1"/>
</dbReference>
<evidence type="ECO:0000256" key="3">
    <source>
        <dbReference type="ARBA" id="ARBA00022729"/>
    </source>
</evidence>
<feature type="disulfide bond" evidence="4">
    <location>
        <begin position="33"/>
        <end position="42"/>
    </location>
</feature>
<proteinExistence type="predicted"/>
<feature type="non-terminal residue" evidence="6">
    <location>
        <position position="190"/>
    </location>
</feature>
<gene>
    <name evidence="6" type="ORF">PENTCL1PPCAC_16688</name>
</gene>
<evidence type="ECO:0000313" key="7">
    <source>
        <dbReference type="Proteomes" id="UP001432027"/>
    </source>
</evidence>
<dbReference type="PROSITE" id="PS01186">
    <property type="entry name" value="EGF_2"/>
    <property type="match status" value="1"/>
</dbReference>
<organism evidence="6 7">
    <name type="scientific">Pristionchus entomophagus</name>
    <dbReference type="NCBI Taxonomy" id="358040"/>
    <lineage>
        <taxon>Eukaryota</taxon>
        <taxon>Metazoa</taxon>
        <taxon>Ecdysozoa</taxon>
        <taxon>Nematoda</taxon>
        <taxon>Chromadorea</taxon>
        <taxon>Rhabditida</taxon>
        <taxon>Rhabditina</taxon>
        <taxon>Diplogasteromorpha</taxon>
        <taxon>Diplogasteroidea</taxon>
        <taxon>Neodiplogasteridae</taxon>
        <taxon>Pristionchus</taxon>
    </lineage>
</organism>
<dbReference type="PROSITE" id="PS00022">
    <property type="entry name" value="EGF_1"/>
    <property type="match status" value="1"/>
</dbReference>
<comment type="caution">
    <text evidence="6">The sequence shown here is derived from an EMBL/GenBank/DDBJ whole genome shotgun (WGS) entry which is preliminary data.</text>
</comment>
<dbReference type="InterPro" id="IPR056861">
    <property type="entry name" value="HMCN1-like_VWA"/>
</dbReference>
<dbReference type="PANTHER" id="PTHR47324">
    <property type="entry name" value="PROTEIN IRG-7-RELATED"/>
    <property type="match status" value="1"/>
</dbReference>
<dbReference type="Proteomes" id="UP001432027">
    <property type="component" value="Unassembled WGS sequence"/>
</dbReference>
<dbReference type="AlphaFoldDB" id="A0AAV5TJC7"/>
<feature type="domain" description="EGF-like" evidence="5">
    <location>
        <begin position="11"/>
        <end position="43"/>
    </location>
</feature>
<keyword evidence="7" id="KW-1185">Reference proteome</keyword>
<sequence>MTTCICQDHWTGYDCSQATCINGGTIHSGKCFCPVGFEGVHCEQVKCKPKLNHDFDLDRPTLVFVVRARLEQNEIIMQVEKAIDEAVANLQFDPTYLSHFHLVVFNDHKITRSKSSSSIKAFDSDLIDARVSKDLRGGCTDGVLEAVATALTDVSLTQGSSIYVITDALADDYSKFSEEILQMNSFWRAT</sequence>
<keyword evidence="4" id="KW-1015">Disulfide bond</keyword>
<evidence type="ECO:0000313" key="6">
    <source>
        <dbReference type="EMBL" id="GMS94513.1"/>
    </source>
</evidence>
<reference evidence="6" key="1">
    <citation type="submission" date="2023-10" db="EMBL/GenBank/DDBJ databases">
        <title>Genome assembly of Pristionchus species.</title>
        <authorList>
            <person name="Yoshida K."/>
            <person name="Sommer R.J."/>
        </authorList>
    </citation>
    <scope>NUCLEOTIDE SEQUENCE</scope>
    <source>
        <strain evidence="6">RS0144</strain>
    </source>
</reference>
<dbReference type="EMBL" id="BTSX01000004">
    <property type="protein sequence ID" value="GMS94513.1"/>
    <property type="molecule type" value="Genomic_DNA"/>
</dbReference>
<dbReference type="SMART" id="SM00181">
    <property type="entry name" value="EGF"/>
    <property type="match status" value="1"/>
</dbReference>
<evidence type="ECO:0000256" key="1">
    <source>
        <dbReference type="ARBA" id="ARBA00004613"/>
    </source>
</evidence>
<dbReference type="CDD" id="cd00054">
    <property type="entry name" value="EGF_CA"/>
    <property type="match status" value="1"/>
</dbReference>
<comment type="subcellular location">
    <subcellularLocation>
        <location evidence="1">Secreted</location>
    </subcellularLocation>
</comment>
<dbReference type="PANTHER" id="PTHR47324:SF1">
    <property type="entry name" value="EGF-LIKE DOMAIN-CONTAINING PROTEIN-RELATED"/>
    <property type="match status" value="1"/>
</dbReference>
<keyword evidence="2" id="KW-0964">Secreted</keyword>
<dbReference type="PROSITE" id="PS50026">
    <property type="entry name" value="EGF_3"/>
    <property type="match status" value="1"/>
</dbReference>
<name>A0AAV5TJC7_9BILA</name>
<dbReference type="InterPro" id="IPR000742">
    <property type="entry name" value="EGF"/>
</dbReference>
<evidence type="ECO:0000259" key="5">
    <source>
        <dbReference type="PROSITE" id="PS50026"/>
    </source>
</evidence>
<dbReference type="InterPro" id="IPR053295">
    <property type="entry name" value="Innate_immunity_reg"/>
</dbReference>
<dbReference type="Gene3D" id="2.10.25.10">
    <property type="entry name" value="Laminin"/>
    <property type="match status" value="1"/>
</dbReference>
<protein>
    <recommendedName>
        <fullName evidence="5">EGF-like domain-containing protein</fullName>
    </recommendedName>
</protein>
<evidence type="ECO:0000256" key="4">
    <source>
        <dbReference type="PROSITE-ProRule" id="PRU00076"/>
    </source>
</evidence>
<keyword evidence="4" id="KW-0245">EGF-like domain</keyword>
<evidence type="ECO:0000256" key="2">
    <source>
        <dbReference type="ARBA" id="ARBA00022525"/>
    </source>
</evidence>
<keyword evidence="3" id="KW-0732">Signal</keyword>
<comment type="caution">
    <text evidence="4">Lacks conserved residue(s) required for the propagation of feature annotation.</text>
</comment>